<organism evidence="1 2">
    <name type="scientific">Caerostris darwini</name>
    <dbReference type="NCBI Taxonomy" id="1538125"/>
    <lineage>
        <taxon>Eukaryota</taxon>
        <taxon>Metazoa</taxon>
        <taxon>Ecdysozoa</taxon>
        <taxon>Arthropoda</taxon>
        <taxon>Chelicerata</taxon>
        <taxon>Arachnida</taxon>
        <taxon>Araneae</taxon>
        <taxon>Araneomorphae</taxon>
        <taxon>Entelegynae</taxon>
        <taxon>Araneoidea</taxon>
        <taxon>Araneidae</taxon>
        <taxon>Caerostris</taxon>
    </lineage>
</organism>
<reference evidence="1 2" key="1">
    <citation type="submission" date="2021-06" db="EMBL/GenBank/DDBJ databases">
        <title>Caerostris darwini draft genome.</title>
        <authorList>
            <person name="Kono N."/>
            <person name="Arakawa K."/>
        </authorList>
    </citation>
    <scope>NUCLEOTIDE SEQUENCE [LARGE SCALE GENOMIC DNA]</scope>
</reference>
<comment type="caution">
    <text evidence="1">The sequence shown here is derived from an EMBL/GenBank/DDBJ whole genome shotgun (WGS) entry which is preliminary data.</text>
</comment>
<accession>A0AAV4R4M0</accession>
<name>A0AAV4R4M0_9ARAC</name>
<gene>
    <name evidence="1" type="ORF">CDAR_116651</name>
</gene>
<dbReference type="EMBL" id="BPLQ01005517">
    <property type="protein sequence ID" value="GIY15317.1"/>
    <property type="molecule type" value="Genomic_DNA"/>
</dbReference>
<evidence type="ECO:0000313" key="1">
    <source>
        <dbReference type="EMBL" id="GIY15317.1"/>
    </source>
</evidence>
<dbReference type="AlphaFoldDB" id="A0AAV4R4M0"/>
<protein>
    <submittedName>
        <fullName evidence="1">Uncharacterized protein</fullName>
    </submittedName>
</protein>
<sequence length="92" mass="10394">MVMCVHTSLPLGEDGGELNFSSHANAGRSLLEDVAECRDIDYRCYQRCKISVGFMCIRVGTWNSSDAKDSLKRGCTNGNFHPYCFPCFFQER</sequence>
<keyword evidence="2" id="KW-1185">Reference proteome</keyword>
<evidence type="ECO:0000313" key="2">
    <source>
        <dbReference type="Proteomes" id="UP001054837"/>
    </source>
</evidence>
<proteinExistence type="predicted"/>
<dbReference type="Proteomes" id="UP001054837">
    <property type="component" value="Unassembled WGS sequence"/>
</dbReference>